<reference evidence="1" key="2">
    <citation type="submission" date="2023-03" db="EMBL/GenBank/DDBJ databases">
        <authorList>
            <person name="Inwood S.N."/>
            <person name="Skelly J.G."/>
            <person name="Guhlin J."/>
            <person name="Harrop T.W.R."/>
            <person name="Goldson S.G."/>
            <person name="Dearden P.K."/>
        </authorList>
    </citation>
    <scope>NUCLEOTIDE SEQUENCE</scope>
    <source>
        <strain evidence="1">Lincoln</strain>
        <tissue evidence="1">Whole body</tissue>
    </source>
</reference>
<name>A0AA39KZS5_MICHY</name>
<dbReference type="Gene3D" id="2.60.120.650">
    <property type="entry name" value="Cupin"/>
    <property type="match status" value="1"/>
</dbReference>
<dbReference type="PANTHER" id="PTHR12480:SF19">
    <property type="entry name" value="CUPIN-LIKE DOMAIN-CONTAINING PROTEIN"/>
    <property type="match status" value="1"/>
</dbReference>
<gene>
    <name evidence="1" type="ORF">PV327_005655</name>
</gene>
<comment type="caution">
    <text evidence="1">The sequence shown here is derived from an EMBL/GenBank/DDBJ whole genome shotgun (WGS) entry which is preliminary data.</text>
</comment>
<organism evidence="1 2">
    <name type="scientific">Microctonus hyperodae</name>
    <name type="common">Parasitoid wasp</name>
    <dbReference type="NCBI Taxonomy" id="165561"/>
    <lineage>
        <taxon>Eukaryota</taxon>
        <taxon>Metazoa</taxon>
        <taxon>Ecdysozoa</taxon>
        <taxon>Arthropoda</taxon>
        <taxon>Hexapoda</taxon>
        <taxon>Insecta</taxon>
        <taxon>Pterygota</taxon>
        <taxon>Neoptera</taxon>
        <taxon>Endopterygota</taxon>
        <taxon>Hymenoptera</taxon>
        <taxon>Apocrita</taxon>
        <taxon>Ichneumonoidea</taxon>
        <taxon>Braconidae</taxon>
        <taxon>Euphorinae</taxon>
        <taxon>Microctonus</taxon>
    </lineage>
</organism>
<evidence type="ECO:0000313" key="1">
    <source>
        <dbReference type="EMBL" id="KAK0179963.1"/>
    </source>
</evidence>
<dbReference type="GO" id="GO:0016706">
    <property type="term" value="F:2-oxoglutarate-dependent dioxygenase activity"/>
    <property type="evidence" value="ECO:0007669"/>
    <property type="project" value="TreeGrafter"/>
</dbReference>
<keyword evidence="2" id="KW-1185">Reference proteome</keyword>
<dbReference type="SUPFAM" id="SSF51197">
    <property type="entry name" value="Clavaminate synthase-like"/>
    <property type="match status" value="1"/>
</dbReference>
<dbReference type="Proteomes" id="UP001168972">
    <property type="component" value="Unassembled WGS sequence"/>
</dbReference>
<protein>
    <submittedName>
        <fullName evidence="1">Uncharacterized protein</fullName>
    </submittedName>
</protein>
<dbReference type="AlphaFoldDB" id="A0AA39KZS5"/>
<dbReference type="PANTHER" id="PTHR12480">
    <property type="entry name" value="ARGININE DEMETHYLASE AND LYSYL-HYDROXYLASE JMJD"/>
    <property type="match status" value="1"/>
</dbReference>
<proteinExistence type="predicted"/>
<accession>A0AA39KZS5</accession>
<dbReference type="InterPro" id="IPR050910">
    <property type="entry name" value="JMJD6_ArgDemeth/LysHydrox"/>
</dbReference>
<dbReference type="EMBL" id="JAQQBR010000003">
    <property type="protein sequence ID" value="KAK0179963.1"/>
    <property type="molecule type" value="Genomic_DNA"/>
</dbReference>
<evidence type="ECO:0000313" key="2">
    <source>
        <dbReference type="Proteomes" id="UP001168972"/>
    </source>
</evidence>
<reference evidence="1" key="1">
    <citation type="journal article" date="2023" name="bioRxiv">
        <title>Scaffold-level genome assemblies of two parasitoid biocontrol wasps reveal the parthenogenesis mechanism and an associated novel virus.</title>
        <authorList>
            <person name="Inwood S."/>
            <person name="Skelly J."/>
            <person name="Guhlin J."/>
            <person name="Harrop T."/>
            <person name="Goldson S."/>
            <person name="Dearden P."/>
        </authorList>
    </citation>
    <scope>NUCLEOTIDE SEQUENCE</scope>
    <source>
        <strain evidence="1">Lincoln</strain>
        <tissue evidence="1">Whole body</tissue>
    </source>
</reference>
<sequence length="317" mass="37070">MANQDHTKKQIVNAQKELRLILNKIDSLGITSRAFVSWHANSQLRGTSSGKFTINRKHFWGLALCTWIIYYMTKNYIDSTRYKKCLIETPGIFQKIFRPAEDCSMCADVQQVEKIFNVDPIEFEELYAYSGRPVVVIDATKNWKAMTEFSYPFFKNLYFGQNANCQFFPYKTEFKNLQDVFNMSDNRALLKPGTDPWYVGWSNCDEQIGMTLRQYYHRPYFLPTTAENEKTDWIFMGSPGYGAPMHVDDVDYPSWQAQIKGSKLWILEPPRECHYQCDKLQVIVEPGEIIILDTNRWYHQTKIIPNDLSITIGAEYD</sequence>